<dbReference type="GO" id="GO:0004519">
    <property type="term" value="F:endonuclease activity"/>
    <property type="evidence" value="ECO:0007669"/>
    <property type="project" value="UniProtKB-KW"/>
</dbReference>
<dbReference type="GO" id="GO:0003676">
    <property type="term" value="F:nucleic acid binding"/>
    <property type="evidence" value="ECO:0007669"/>
    <property type="project" value="InterPro"/>
</dbReference>
<keyword evidence="4" id="KW-0378">Hydrolase</keyword>
<dbReference type="AlphaFoldDB" id="A0A3Q9UW72"/>
<evidence type="ECO:0000313" key="4">
    <source>
        <dbReference type="EMBL" id="AZZ50611.1"/>
    </source>
</evidence>
<dbReference type="InterPro" id="IPR003870">
    <property type="entry name" value="DUF222"/>
</dbReference>
<dbReference type="KEGG" id="rfs:C1I64_00100"/>
<dbReference type="SMART" id="SM00507">
    <property type="entry name" value="HNHc"/>
    <property type="match status" value="1"/>
</dbReference>
<feature type="domain" description="HNH nuclease" evidence="3">
    <location>
        <begin position="335"/>
        <end position="387"/>
    </location>
</feature>
<organism evidence="4 5">
    <name type="scientific">Rathayibacter festucae DSM 15932</name>
    <dbReference type="NCBI Taxonomy" id="1328866"/>
    <lineage>
        <taxon>Bacteria</taxon>
        <taxon>Bacillati</taxon>
        <taxon>Actinomycetota</taxon>
        <taxon>Actinomycetes</taxon>
        <taxon>Micrococcales</taxon>
        <taxon>Microbacteriaceae</taxon>
        <taxon>Rathayibacter</taxon>
    </lineage>
</organism>
<dbReference type="RefSeq" id="WP_127885834.1">
    <property type="nucleotide sequence ID" value="NZ_CP028137.1"/>
</dbReference>
<feature type="region of interest" description="Disordered" evidence="2">
    <location>
        <begin position="409"/>
        <end position="444"/>
    </location>
</feature>
<keyword evidence="4" id="KW-0540">Nuclease</keyword>
<dbReference type="InterPro" id="IPR002711">
    <property type="entry name" value="HNH"/>
</dbReference>
<dbReference type="Pfam" id="PF01844">
    <property type="entry name" value="HNH"/>
    <property type="match status" value="1"/>
</dbReference>
<reference evidence="4 5" key="1">
    <citation type="submission" date="2018-03" db="EMBL/GenBank/DDBJ databases">
        <title>Bacteriophage NCPPB3778 and a type I-E CRISPR drive the evolution of the US Biological Select Agent, Rathayibacter toxicus.</title>
        <authorList>
            <person name="Davis E.W.II."/>
            <person name="Tabima J.F."/>
            <person name="Weisberg A.J."/>
            <person name="Dantas Lopes L."/>
            <person name="Wiseman M.S."/>
            <person name="Wiseman M.S."/>
            <person name="Pupko T."/>
            <person name="Belcher M.S."/>
            <person name="Sechler A.J."/>
            <person name="Tancos M.A."/>
            <person name="Schroeder B.K."/>
            <person name="Murray T.D."/>
            <person name="Luster D.G."/>
            <person name="Schneider W.L."/>
            <person name="Rogers E."/>
            <person name="Andreote F.D."/>
            <person name="Grunwald N.J."/>
            <person name="Putnam M.L."/>
            <person name="Chang J.H."/>
        </authorList>
    </citation>
    <scope>NUCLEOTIDE SEQUENCE [LARGE SCALE GENOMIC DNA]</scope>
    <source>
        <strain evidence="4 5">DSM 15932</strain>
    </source>
</reference>
<evidence type="ECO:0000256" key="1">
    <source>
        <dbReference type="ARBA" id="ARBA00023450"/>
    </source>
</evidence>
<dbReference type="Pfam" id="PF02720">
    <property type="entry name" value="DUF222"/>
    <property type="match status" value="1"/>
</dbReference>
<proteinExistence type="inferred from homology"/>
<evidence type="ECO:0000259" key="3">
    <source>
        <dbReference type="SMART" id="SM00507"/>
    </source>
</evidence>
<evidence type="ECO:0000313" key="5">
    <source>
        <dbReference type="Proteomes" id="UP000285317"/>
    </source>
</evidence>
<dbReference type="GO" id="GO:0008270">
    <property type="term" value="F:zinc ion binding"/>
    <property type="evidence" value="ECO:0007669"/>
    <property type="project" value="InterPro"/>
</dbReference>
<dbReference type="CDD" id="cd00085">
    <property type="entry name" value="HNHc"/>
    <property type="match status" value="1"/>
</dbReference>
<sequence length="444" mass="48491">MVQNEDGERSREGRAGANAALASAVDAVCAADPLRARAEAQRAELVERARLAATASYEVLVDPLVRSRAERREAAERALVAELATALRMSEAYVTGLIEESRLLVNELPQTLAALREGRISPEHARVILRAAVELPPEVRGRLDEEAAVVAADRTPPQLQRRLRTLRERLHPESTTERHRRCAARRAVWLDGGSDGMATLLLHLPAPQAQGAFDRIDRAARSLRELPGEKRTIGQLRADVGAALLIDGETDGAERRSTGTAVPVGIRPRVAVTVPVLTLLGRSDEPGTLDGYGPIDPETARRLAADAPSFTRILTHPETGAVLSVGRTSYRVPADLRRHLLHRDETCRFPGCTRAASAGDVDHGVEWQHGGRTDADNLAHLCRHHHRLRHTSTWQVEHRAAGVLHWTSPTGRRHVTHPARIGPPRGRAAPDREPGAVKDEPPPF</sequence>
<feature type="compositionally biased region" description="Basic and acidic residues" evidence="2">
    <location>
        <begin position="428"/>
        <end position="444"/>
    </location>
</feature>
<gene>
    <name evidence="4" type="ORF">C1I64_00100</name>
</gene>
<evidence type="ECO:0000256" key="2">
    <source>
        <dbReference type="SAM" id="MobiDB-lite"/>
    </source>
</evidence>
<dbReference type="InterPro" id="IPR003615">
    <property type="entry name" value="HNH_nuc"/>
</dbReference>
<keyword evidence="4" id="KW-0255">Endonuclease</keyword>
<accession>A0A3Q9UW72</accession>
<comment type="similarity">
    <text evidence="1">Belongs to the Rv1128c/1148c/1588c/1702c/1945/3466 family.</text>
</comment>
<protein>
    <submittedName>
        <fullName evidence="4">HNH endonuclease</fullName>
    </submittedName>
</protein>
<name>A0A3Q9UW72_9MICO</name>
<dbReference type="EMBL" id="CP028137">
    <property type="protein sequence ID" value="AZZ50611.1"/>
    <property type="molecule type" value="Genomic_DNA"/>
</dbReference>
<dbReference type="Proteomes" id="UP000285317">
    <property type="component" value="Chromosome"/>
</dbReference>
<dbReference type="Gene3D" id="1.10.30.50">
    <property type="match status" value="1"/>
</dbReference>